<feature type="non-terminal residue" evidence="1">
    <location>
        <position position="1"/>
    </location>
</feature>
<protein>
    <submittedName>
        <fullName evidence="1">Uncharacterized protein</fullName>
    </submittedName>
</protein>
<evidence type="ECO:0000313" key="2">
    <source>
        <dbReference type="Proteomes" id="UP000271889"/>
    </source>
</evidence>
<dbReference type="Proteomes" id="UP000271889">
    <property type="component" value="Unassembled WGS sequence"/>
</dbReference>
<dbReference type="EMBL" id="UYRV01028782">
    <property type="protein sequence ID" value="VDK82775.1"/>
    <property type="molecule type" value="Genomic_DNA"/>
</dbReference>
<accession>A0A3P6TNX1</accession>
<gene>
    <name evidence="1" type="ORF">CGOC_LOCUS8022</name>
</gene>
<sequence>AKLNEERELSYLERIELDFKVFDVGGKCIVESPSCIVKARFPNVESYTRSHNELWIEDLAREVSSAICKLVFRDYLVYNENRFMNCGLTTKAMMEKVCHMLGVQCIRHERFYQLGEPIDSLEDFIAPRNCILISDEGVEIKFVRELLELQSSYFGVAVNYQNNEEMPRFRLRASETVIEWALLSIVNPNFLRALKTSEVTGRFTPFPRSVPALCNHS</sequence>
<dbReference type="OrthoDB" id="5835107at2759"/>
<keyword evidence="2" id="KW-1185">Reference proteome</keyword>
<evidence type="ECO:0000313" key="1">
    <source>
        <dbReference type="EMBL" id="VDK82775.1"/>
    </source>
</evidence>
<reference evidence="1 2" key="1">
    <citation type="submission" date="2018-11" db="EMBL/GenBank/DDBJ databases">
        <authorList>
            <consortium name="Pathogen Informatics"/>
        </authorList>
    </citation>
    <scope>NUCLEOTIDE SEQUENCE [LARGE SCALE GENOMIC DNA]</scope>
</reference>
<organism evidence="1 2">
    <name type="scientific">Cylicostephanus goldi</name>
    <name type="common">Nematode worm</name>
    <dbReference type="NCBI Taxonomy" id="71465"/>
    <lineage>
        <taxon>Eukaryota</taxon>
        <taxon>Metazoa</taxon>
        <taxon>Ecdysozoa</taxon>
        <taxon>Nematoda</taxon>
        <taxon>Chromadorea</taxon>
        <taxon>Rhabditida</taxon>
        <taxon>Rhabditina</taxon>
        <taxon>Rhabditomorpha</taxon>
        <taxon>Strongyloidea</taxon>
        <taxon>Strongylidae</taxon>
        <taxon>Cylicostephanus</taxon>
    </lineage>
</organism>
<name>A0A3P6TNX1_CYLGO</name>
<dbReference type="AlphaFoldDB" id="A0A3P6TNX1"/>
<proteinExistence type="predicted"/>